<feature type="transmembrane region" description="Helical" evidence="8">
    <location>
        <begin position="12"/>
        <end position="34"/>
    </location>
</feature>
<evidence type="ECO:0000256" key="3">
    <source>
        <dbReference type="ARBA" id="ARBA00022448"/>
    </source>
</evidence>
<keyword evidence="10" id="KW-1185">Reference proteome</keyword>
<feature type="transmembrane region" description="Helical" evidence="8">
    <location>
        <begin position="306"/>
        <end position="327"/>
    </location>
</feature>
<evidence type="ECO:0000256" key="5">
    <source>
        <dbReference type="ARBA" id="ARBA00022692"/>
    </source>
</evidence>
<comment type="similarity">
    <text evidence="2">Belongs to the autoinducer-2 exporter (AI-2E) (TC 2.A.86) family.</text>
</comment>
<dbReference type="EMBL" id="BOMV01000079">
    <property type="protein sequence ID" value="GIF00065.1"/>
    <property type="molecule type" value="Genomic_DNA"/>
</dbReference>
<keyword evidence="5 8" id="KW-0812">Transmembrane</keyword>
<evidence type="ECO:0000256" key="2">
    <source>
        <dbReference type="ARBA" id="ARBA00009773"/>
    </source>
</evidence>
<feature type="transmembrane region" description="Helical" evidence="8">
    <location>
        <begin position="270"/>
        <end position="286"/>
    </location>
</feature>
<dbReference type="Pfam" id="PF01594">
    <property type="entry name" value="AI-2E_transport"/>
    <property type="match status" value="1"/>
</dbReference>
<dbReference type="Proteomes" id="UP000636960">
    <property type="component" value="Unassembled WGS sequence"/>
</dbReference>
<feature type="transmembrane region" description="Helical" evidence="8">
    <location>
        <begin position="213"/>
        <end position="232"/>
    </location>
</feature>
<protein>
    <recommendedName>
        <fullName evidence="11">AI-2E family transporter</fullName>
    </recommendedName>
</protein>
<evidence type="ECO:0000313" key="9">
    <source>
        <dbReference type="EMBL" id="GIF00065.1"/>
    </source>
</evidence>
<feature type="transmembrane region" description="Helical" evidence="8">
    <location>
        <begin position="72"/>
        <end position="93"/>
    </location>
</feature>
<organism evidence="9 10">
    <name type="scientific">Paractinoplanes rishiriensis</name>
    <dbReference type="NCBI Taxonomy" id="1050105"/>
    <lineage>
        <taxon>Bacteria</taxon>
        <taxon>Bacillati</taxon>
        <taxon>Actinomycetota</taxon>
        <taxon>Actinomycetes</taxon>
        <taxon>Micromonosporales</taxon>
        <taxon>Micromonosporaceae</taxon>
        <taxon>Paractinoplanes</taxon>
    </lineage>
</organism>
<proteinExistence type="inferred from homology"/>
<dbReference type="GO" id="GO:0005886">
    <property type="term" value="C:plasma membrane"/>
    <property type="evidence" value="ECO:0007669"/>
    <property type="project" value="UniProtKB-SubCell"/>
</dbReference>
<keyword evidence="6 8" id="KW-1133">Transmembrane helix</keyword>
<name>A0A919K5N3_9ACTN</name>
<keyword evidence="7 8" id="KW-0472">Membrane</keyword>
<evidence type="ECO:0000256" key="4">
    <source>
        <dbReference type="ARBA" id="ARBA00022475"/>
    </source>
</evidence>
<dbReference type="GO" id="GO:0055085">
    <property type="term" value="P:transmembrane transport"/>
    <property type="evidence" value="ECO:0007669"/>
    <property type="project" value="TreeGrafter"/>
</dbReference>
<keyword evidence="4" id="KW-1003">Cell membrane</keyword>
<comment type="subcellular location">
    <subcellularLocation>
        <location evidence="1">Cell membrane</location>
        <topology evidence="1">Multi-pass membrane protein</topology>
    </subcellularLocation>
</comment>
<dbReference type="AlphaFoldDB" id="A0A919K5N3"/>
<accession>A0A919K5N3</accession>
<comment type="caution">
    <text evidence="9">The sequence shown here is derived from an EMBL/GenBank/DDBJ whole genome shotgun (WGS) entry which is preliminary data.</text>
</comment>
<reference evidence="9" key="1">
    <citation type="submission" date="2021-01" db="EMBL/GenBank/DDBJ databases">
        <title>Whole genome shotgun sequence of Actinoplanes rishiriensis NBRC 108556.</title>
        <authorList>
            <person name="Komaki H."/>
            <person name="Tamura T."/>
        </authorList>
    </citation>
    <scope>NUCLEOTIDE SEQUENCE</scope>
    <source>
        <strain evidence="9">NBRC 108556</strain>
    </source>
</reference>
<evidence type="ECO:0000256" key="1">
    <source>
        <dbReference type="ARBA" id="ARBA00004651"/>
    </source>
</evidence>
<evidence type="ECO:0000313" key="10">
    <source>
        <dbReference type="Proteomes" id="UP000636960"/>
    </source>
</evidence>
<evidence type="ECO:0000256" key="8">
    <source>
        <dbReference type="SAM" id="Phobius"/>
    </source>
</evidence>
<keyword evidence="3" id="KW-0813">Transport</keyword>
<evidence type="ECO:0008006" key="11">
    <source>
        <dbReference type="Google" id="ProtNLM"/>
    </source>
</evidence>
<dbReference type="PANTHER" id="PTHR21716">
    <property type="entry name" value="TRANSMEMBRANE PROTEIN"/>
    <property type="match status" value="1"/>
</dbReference>
<sequence>MNIEPVRKLPWSLRYAALACACVLLIAATAFLVIRIAVLVAPLTMAIVVAALLAALLQPVTELLDRWLPRSLAALGGVLLLLAVLVVPAVLMWPTVAKQASELPAQLEQGWGRTQEWLVSTFGVSEQQLSAALDRVGQSVQSSAPDPTASAMSLVEGVGAALLALVLMFFLLKDGPKIGDWLLRRLPEPSRERWGEAAGNGWNALAKYARGTIAVAAVDALGIGLALILIGVPLALPLAVLTFLAAFVPVLGATVAGAVAVLVALAANGPLDALLVLGAVILVQQLEGNLLEPLIMGKALRLHPAVVLVAVTAGALTGGVAGAFLAVPLTAVVHQVASTLSAVRAESPGSEPRREPVAAGQ</sequence>
<feature type="transmembrane region" description="Helical" evidence="8">
    <location>
        <begin position="238"/>
        <end position="263"/>
    </location>
</feature>
<evidence type="ECO:0000256" key="6">
    <source>
        <dbReference type="ARBA" id="ARBA00022989"/>
    </source>
</evidence>
<gene>
    <name evidence="9" type="ORF">Ari01nite_75290</name>
</gene>
<dbReference type="PANTHER" id="PTHR21716:SF53">
    <property type="entry name" value="PERMEASE PERM-RELATED"/>
    <property type="match status" value="1"/>
</dbReference>
<feature type="transmembrane region" description="Helical" evidence="8">
    <location>
        <begin position="40"/>
        <end position="60"/>
    </location>
</feature>
<dbReference type="RefSeq" id="WP_203787388.1">
    <property type="nucleotide sequence ID" value="NZ_BOMV01000079.1"/>
</dbReference>
<evidence type="ECO:0000256" key="7">
    <source>
        <dbReference type="ARBA" id="ARBA00023136"/>
    </source>
</evidence>
<dbReference type="InterPro" id="IPR002549">
    <property type="entry name" value="AI-2E-like"/>
</dbReference>
<feature type="transmembrane region" description="Helical" evidence="8">
    <location>
        <begin position="151"/>
        <end position="172"/>
    </location>
</feature>